<dbReference type="SMART" id="SM00683">
    <property type="entry name" value="DM16"/>
    <property type="match status" value="2"/>
</dbReference>
<keyword evidence="8" id="KW-0175">Coiled coil</keyword>
<evidence type="ECO:0000256" key="5">
    <source>
        <dbReference type="ARBA" id="ARBA00023069"/>
    </source>
</evidence>
<dbReference type="Proteomes" id="UP001189429">
    <property type="component" value="Unassembled WGS sequence"/>
</dbReference>
<evidence type="ECO:0000256" key="9">
    <source>
        <dbReference type="SAM" id="MobiDB-lite"/>
    </source>
</evidence>
<feature type="region of interest" description="Disordered" evidence="9">
    <location>
        <begin position="547"/>
        <end position="608"/>
    </location>
</feature>
<dbReference type="EMBL" id="CAUYUJ010016355">
    <property type="protein sequence ID" value="CAK0864329.1"/>
    <property type="molecule type" value="Genomic_DNA"/>
</dbReference>
<comment type="caution">
    <text evidence="11">The sequence shown here is derived from an EMBL/GenBank/DDBJ whole genome shotgun (WGS) entry which is preliminary data.</text>
</comment>
<accession>A0ABN9UW09</accession>
<dbReference type="InterPro" id="IPR006606">
    <property type="entry name" value="BBL5"/>
</dbReference>
<dbReference type="Pfam" id="PF07289">
    <property type="entry name" value="BBL5"/>
    <property type="match status" value="1"/>
</dbReference>
<evidence type="ECO:0000256" key="1">
    <source>
        <dbReference type="ARBA" id="ARBA00004138"/>
    </source>
</evidence>
<feature type="domain" description="BBSome complex member BBS5 PH" evidence="10">
    <location>
        <begin position="1"/>
        <end position="44"/>
    </location>
</feature>
<keyword evidence="6" id="KW-0206">Cytoskeleton</keyword>
<comment type="subcellular location">
    <subcellularLocation>
        <location evidence="1">Cell projection</location>
        <location evidence="1">Cilium</location>
    </subcellularLocation>
    <subcellularLocation>
        <location evidence="2">Cytoplasm</location>
        <location evidence="2">Cytoskeleton</location>
    </subcellularLocation>
</comment>
<keyword evidence="12" id="KW-1185">Reference proteome</keyword>
<comment type="similarity">
    <text evidence="3">Belongs to the BBS5 family.</text>
</comment>
<evidence type="ECO:0000313" key="12">
    <source>
        <dbReference type="Proteomes" id="UP001189429"/>
    </source>
</evidence>
<dbReference type="PANTHER" id="PTHR21351:SF0">
    <property type="entry name" value="BARDET-BIEDL SYNDROME 5 PROTEIN"/>
    <property type="match status" value="1"/>
</dbReference>
<dbReference type="InterPro" id="IPR014003">
    <property type="entry name" value="BBS5_PH"/>
</dbReference>
<sequence>DTKGNNGERGYLIVTNLRLIWTSSKSPRTNLSIGFNCVSSVTIKQVNSKLRGNSQALFVMTRFNNSRFEFIFTSLVKNSPRLFVTVQAVYKSYETTKLYRDLKLRGNIIRDKELVMLPHEQVYETIGGIWNLSSDQGNLGTFIITNVRTVWFAVLAENFNVSIPYLQMKNLNVRNSKFGQALVIETTASIPAPPLGGYILGFRADPVERLEQVYTQVSNLWKIFSVTPIFGVEAVSDDKPGDEKEAFAPRTEDDVQIVDGDYVEPSMLYQPDGEKEADREPVYNAEIGLAMERSARLQSRGQRGVPMDPDGADPYDEWGRFHCNFPGCMRRTEVAYVTSCSHIFCEQHAKQVFKGRDTCPCCPEQSRRVDVISLDLSRKNVVRKGRMCLVGMNPTEIQQACETAMCFWMTQKSYEHAAAEQRQATKTEKLASTEKSVKIQMSTLEGDTEELKAQQQHIQKSIDETRKASGDIIERKQRLKRELAETEDKYARLAKPHGEPRNYPACIRQQPQQHQRQSPSLIDFGKSRPSFREPAPKERLFAPVSPAPAANEAVRGSSTPWLAPSARRPRSPQSTGAFLNARESGRGVPSFTPGFLGTGRLTKRRLAD</sequence>
<gene>
    <name evidence="11" type="ORF">PCOR1329_LOCUS52247</name>
</gene>
<feature type="domain" description="BBSome complex member BBS5 PH" evidence="10">
    <location>
        <begin position="120"/>
        <end position="174"/>
    </location>
</feature>
<name>A0ABN9UW09_9DINO</name>
<organism evidence="11 12">
    <name type="scientific">Prorocentrum cordatum</name>
    <dbReference type="NCBI Taxonomy" id="2364126"/>
    <lineage>
        <taxon>Eukaryota</taxon>
        <taxon>Sar</taxon>
        <taxon>Alveolata</taxon>
        <taxon>Dinophyceae</taxon>
        <taxon>Prorocentrales</taxon>
        <taxon>Prorocentraceae</taxon>
        <taxon>Prorocentrum</taxon>
    </lineage>
</organism>
<evidence type="ECO:0000256" key="4">
    <source>
        <dbReference type="ARBA" id="ARBA00022490"/>
    </source>
</evidence>
<feature type="non-terminal residue" evidence="11">
    <location>
        <position position="1"/>
    </location>
</feature>
<keyword evidence="5" id="KW-0969">Cilium</keyword>
<evidence type="ECO:0000256" key="2">
    <source>
        <dbReference type="ARBA" id="ARBA00004245"/>
    </source>
</evidence>
<evidence type="ECO:0000256" key="8">
    <source>
        <dbReference type="SAM" id="Coils"/>
    </source>
</evidence>
<keyword evidence="7" id="KW-0966">Cell projection</keyword>
<feature type="coiled-coil region" evidence="8">
    <location>
        <begin position="469"/>
        <end position="496"/>
    </location>
</feature>
<dbReference type="PANTHER" id="PTHR21351">
    <property type="entry name" value="BARDET-BIEDL SYNDROME PROTEIN 5"/>
    <property type="match status" value="1"/>
</dbReference>
<protein>
    <recommendedName>
        <fullName evidence="10">BBSome complex member BBS5 PH domain-containing protein</fullName>
    </recommendedName>
</protein>
<keyword evidence="4" id="KW-0963">Cytoplasm</keyword>
<evidence type="ECO:0000313" key="11">
    <source>
        <dbReference type="EMBL" id="CAK0864329.1"/>
    </source>
</evidence>
<evidence type="ECO:0000256" key="7">
    <source>
        <dbReference type="ARBA" id="ARBA00023273"/>
    </source>
</evidence>
<evidence type="ECO:0000259" key="10">
    <source>
        <dbReference type="SMART" id="SM00683"/>
    </source>
</evidence>
<evidence type="ECO:0000256" key="6">
    <source>
        <dbReference type="ARBA" id="ARBA00023212"/>
    </source>
</evidence>
<evidence type="ECO:0000256" key="3">
    <source>
        <dbReference type="ARBA" id="ARBA00005822"/>
    </source>
</evidence>
<proteinExistence type="inferred from homology"/>
<reference evidence="11" key="1">
    <citation type="submission" date="2023-10" db="EMBL/GenBank/DDBJ databases">
        <authorList>
            <person name="Chen Y."/>
            <person name="Shah S."/>
            <person name="Dougan E. K."/>
            <person name="Thang M."/>
            <person name="Chan C."/>
        </authorList>
    </citation>
    <scope>NUCLEOTIDE SEQUENCE [LARGE SCALE GENOMIC DNA]</scope>
</reference>